<dbReference type="WBParaSite" id="ACRNAN_Path_395.g1501.t1">
    <property type="protein sequence ID" value="ACRNAN_Path_395.g1501.t1"/>
    <property type="gene ID" value="ACRNAN_Path_395.g1501"/>
</dbReference>
<dbReference type="HAMAP" id="MF_00499">
    <property type="entry name" value="Ribosomal_eL13"/>
    <property type="match status" value="1"/>
</dbReference>
<dbReference type="PANTHER" id="PTHR11722:SF0">
    <property type="entry name" value="LARGE RIBOSOMAL SUBUNIT PROTEIN EL13"/>
    <property type="match status" value="1"/>
</dbReference>
<evidence type="ECO:0000313" key="6">
    <source>
        <dbReference type="Proteomes" id="UP000887540"/>
    </source>
</evidence>
<evidence type="ECO:0000313" key="7">
    <source>
        <dbReference type="WBParaSite" id="ACRNAN_Path_395.g1501.t1"/>
    </source>
</evidence>
<reference evidence="7" key="1">
    <citation type="submission" date="2022-11" db="UniProtKB">
        <authorList>
            <consortium name="WormBaseParasite"/>
        </authorList>
    </citation>
    <scope>IDENTIFICATION</scope>
</reference>
<dbReference type="PROSITE" id="PS01104">
    <property type="entry name" value="RIBOSOMAL_L13E"/>
    <property type="match status" value="1"/>
</dbReference>
<keyword evidence="2 4" id="KW-0689">Ribosomal protein</keyword>
<name>A0A914C7F6_9BILA</name>
<dbReference type="Pfam" id="PF01294">
    <property type="entry name" value="Ribosomal_L13e"/>
    <property type="match status" value="1"/>
</dbReference>
<dbReference type="AlphaFoldDB" id="A0A914C7F6"/>
<evidence type="ECO:0000256" key="4">
    <source>
        <dbReference type="RuleBase" id="RU000572"/>
    </source>
</evidence>
<dbReference type="GO" id="GO:0006412">
    <property type="term" value="P:translation"/>
    <property type="evidence" value="ECO:0007669"/>
    <property type="project" value="InterPro"/>
</dbReference>
<evidence type="ECO:0000256" key="2">
    <source>
        <dbReference type="ARBA" id="ARBA00022980"/>
    </source>
</evidence>
<comment type="similarity">
    <text evidence="1 4">Belongs to the eukaryotic ribosomal protein eL13 family.</text>
</comment>
<dbReference type="PANTHER" id="PTHR11722">
    <property type="entry name" value="60S RIBOSOMAL PROTEIN L13"/>
    <property type="match status" value="1"/>
</dbReference>
<keyword evidence="3 4" id="KW-0687">Ribonucleoprotein</keyword>
<evidence type="ECO:0000256" key="5">
    <source>
        <dbReference type="SAM" id="MobiDB-lite"/>
    </source>
</evidence>
<dbReference type="GO" id="GO:0003735">
    <property type="term" value="F:structural constituent of ribosome"/>
    <property type="evidence" value="ECO:0007669"/>
    <property type="project" value="InterPro"/>
</dbReference>
<proteinExistence type="inferred from homology"/>
<protein>
    <recommendedName>
        <fullName evidence="4">60S ribosomal protein L13</fullName>
    </recommendedName>
</protein>
<feature type="region of interest" description="Disordered" evidence="5">
    <location>
        <begin position="186"/>
        <end position="205"/>
    </location>
</feature>
<dbReference type="GO" id="GO:0003723">
    <property type="term" value="F:RNA binding"/>
    <property type="evidence" value="ECO:0007669"/>
    <property type="project" value="TreeGrafter"/>
</dbReference>
<sequence length="205" mass="23576">MLPNAHFHKHWEKRIKTWFDQPARKLRRRRARIAKAKALGPRPAAGLLRSVVRCPSNRYNKKVRLGRGFTLDELKAAGIGRNEAKSIGIAVDYRRTNRSVESLQLNAQRLKEYKSRLILFPRHLNKPKKGDSNPEDLKLATQLRGTILPIKKQVRREKPLAVTDELKNFGVYRHLRRIKADARLVGKREKKAKEAADEGIGGGRR</sequence>
<feature type="compositionally biased region" description="Basic and acidic residues" evidence="5">
    <location>
        <begin position="186"/>
        <end position="196"/>
    </location>
</feature>
<evidence type="ECO:0000256" key="3">
    <source>
        <dbReference type="ARBA" id="ARBA00023274"/>
    </source>
</evidence>
<dbReference type="InterPro" id="IPR018256">
    <property type="entry name" value="Ribosomal_eL13_CS"/>
</dbReference>
<evidence type="ECO:0000256" key="1">
    <source>
        <dbReference type="ARBA" id="ARBA00005640"/>
    </source>
</evidence>
<organism evidence="6 7">
    <name type="scientific">Acrobeloides nanus</name>
    <dbReference type="NCBI Taxonomy" id="290746"/>
    <lineage>
        <taxon>Eukaryota</taxon>
        <taxon>Metazoa</taxon>
        <taxon>Ecdysozoa</taxon>
        <taxon>Nematoda</taxon>
        <taxon>Chromadorea</taxon>
        <taxon>Rhabditida</taxon>
        <taxon>Tylenchina</taxon>
        <taxon>Cephalobomorpha</taxon>
        <taxon>Cephaloboidea</taxon>
        <taxon>Cephalobidae</taxon>
        <taxon>Acrobeloides</taxon>
    </lineage>
</organism>
<dbReference type="GO" id="GO:0022625">
    <property type="term" value="C:cytosolic large ribosomal subunit"/>
    <property type="evidence" value="ECO:0007669"/>
    <property type="project" value="TreeGrafter"/>
</dbReference>
<dbReference type="InterPro" id="IPR001380">
    <property type="entry name" value="Ribosomal_eL13"/>
</dbReference>
<keyword evidence="6" id="KW-1185">Reference proteome</keyword>
<accession>A0A914C7F6</accession>
<dbReference type="Proteomes" id="UP000887540">
    <property type="component" value="Unplaced"/>
</dbReference>
<dbReference type="Gene3D" id="1.20.5.110">
    <property type="match status" value="1"/>
</dbReference>